<accession>A0A1S2LHY4</accession>
<keyword evidence="1" id="KW-0812">Transmembrane</keyword>
<protein>
    <submittedName>
        <fullName evidence="2">Uncharacterized protein</fullName>
    </submittedName>
</protein>
<keyword evidence="4" id="KW-1185">Reference proteome</keyword>
<evidence type="ECO:0000313" key="3">
    <source>
        <dbReference type="EMBL" id="QOY35623.1"/>
    </source>
</evidence>
<organism evidence="2 4">
    <name type="scientific">Anaerobacillus isosaccharinicus</name>
    <dbReference type="NCBI Taxonomy" id="1532552"/>
    <lineage>
        <taxon>Bacteria</taxon>
        <taxon>Bacillati</taxon>
        <taxon>Bacillota</taxon>
        <taxon>Bacilli</taxon>
        <taxon>Bacillales</taxon>
        <taxon>Bacillaceae</taxon>
        <taxon>Anaerobacillus</taxon>
    </lineage>
</organism>
<proteinExistence type="predicted"/>
<name>A0A1S2LHY4_9BACI</name>
<reference evidence="3 4" key="3">
    <citation type="journal article" date="2019" name="Int. J. Syst. Evol. Microbiol.">
        <title>Anaerobacillus isosaccharinicus sp. nov., an alkaliphilic bacterium which degrades isosaccharinic acid.</title>
        <authorList>
            <person name="Bassil N.M."/>
            <person name="Lloyd J.R."/>
        </authorList>
    </citation>
    <scope>NUCLEOTIDE SEQUENCE [LARGE SCALE GENOMIC DNA]</scope>
    <source>
        <strain evidence="3 4">NB2006</strain>
    </source>
</reference>
<dbReference type="RefSeq" id="WP_071317715.1">
    <property type="nucleotide sequence ID" value="NZ_CP063356.2"/>
</dbReference>
<feature type="transmembrane region" description="Helical" evidence="1">
    <location>
        <begin position="92"/>
        <end position="113"/>
    </location>
</feature>
<keyword evidence="1" id="KW-0472">Membrane</keyword>
<dbReference type="AlphaFoldDB" id="A0A1S2LHY4"/>
<gene>
    <name evidence="3" type="ORF">AWH56_023605</name>
    <name evidence="2" type="ORF">AWH56_14280</name>
</gene>
<reference evidence="3" key="4">
    <citation type="submission" date="2020-10" db="EMBL/GenBank/DDBJ databases">
        <authorList>
            <person name="Bassil N.M."/>
            <person name="Lloyd J.R."/>
        </authorList>
    </citation>
    <scope>NUCLEOTIDE SEQUENCE</scope>
    <source>
        <strain evidence="3">NB2006</strain>
    </source>
</reference>
<evidence type="ECO:0000256" key="1">
    <source>
        <dbReference type="SAM" id="Phobius"/>
    </source>
</evidence>
<keyword evidence="1" id="KW-1133">Transmembrane helix</keyword>
<dbReference type="Proteomes" id="UP000180175">
    <property type="component" value="Chromosome"/>
</dbReference>
<dbReference type="InterPro" id="IPR048147">
    <property type="entry name" value="CBO0543-like"/>
</dbReference>
<feature type="transmembrane region" description="Helical" evidence="1">
    <location>
        <begin position="125"/>
        <end position="145"/>
    </location>
</feature>
<sequence length="159" mass="19110">MKERVILIFFTLFGICATAYSFRKPPYKELVIVFLLKATISSFTDQMVVNRRYLSYPIRYFPKTFKTSILFDYLLFPWACVFYYQVTKNCSFKGWINKVILFIIPLSITELFILKKTKLLRFKKWNILMTVISEMVICIFIRGFMGLLRRVDRDEIMDR</sequence>
<dbReference type="EMBL" id="LQXD01000129">
    <property type="protein sequence ID" value="OIJ12138.1"/>
    <property type="molecule type" value="Genomic_DNA"/>
</dbReference>
<dbReference type="EMBL" id="CP063356">
    <property type="protein sequence ID" value="QOY35623.1"/>
    <property type="molecule type" value="Genomic_DNA"/>
</dbReference>
<dbReference type="NCBIfam" id="NF041644">
    <property type="entry name" value="CBO0543_fam"/>
    <property type="match status" value="1"/>
</dbReference>
<reference evidence="2 4" key="1">
    <citation type="submission" date="2016-10" db="EMBL/GenBank/DDBJ databases">
        <title>Draft genome sequences of four alkaliphilic bacteria belonging to the Anaerobacillus genus.</title>
        <authorList>
            <person name="Bassil N.M."/>
            <person name="Lloyd J.R."/>
        </authorList>
    </citation>
    <scope>NUCLEOTIDE SEQUENCE [LARGE SCALE GENOMIC DNA]</scope>
    <source>
        <strain evidence="2 4">NB2006</strain>
    </source>
</reference>
<feature type="transmembrane region" description="Helical" evidence="1">
    <location>
        <begin position="69"/>
        <end position="86"/>
    </location>
</feature>
<dbReference type="OrthoDB" id="2622010at2"/>
<evidence type="ECO:0000313" key="4">
    <source>
        <dbReference type="Proteomes" id="UP000180175"/>
    </source>
</evidence>
<dbReference type="KEGG" id="aia:AWH56_023605"/>
<evidence type="ECO:0000313" key="2">
    <source>
        <dbReference type="EMBL" id="OIJ12138.1"/>
    </source>
</evidence>
<reference evidence="3 4" key="2">
    <citation type="journal article" date="2017" name="Genome Announc.">
        <title>Draft Genome Sequences of Four Alkaliphilic Bacteria Belonging to the Anaerobacillus Genus.</title>
        <authorList>
            <person name="Bassil N.M."/>
            <person name="Lloyd J.R."/>
        </authorList>
    </citation>
    <scope>NUCLEOTIDE SEQUENCE [LARGE SCALE GENOMIC DNA]</scope>
    <source>
        <strain evidence="3 4">NB2006</strain>
    </source>
</reference>